<accession>A0A9W8RXR3</accession>
<name>A0A9W8RXR3_9HYPO</name>
<evidence type="ECO:0000313" key="2">
    <source>
        <dbReference type="Proteomes" id="UP001152049"/>
    </source>
</evidence>
<reference evidence="1" key="1">
    <citation type="submission" date="2022-09" db="EMBL/GenBank/DDBJ databases">
        <title>Fusarium specimens isolated from Avocado Roots.</title>
        <authorList>
            <person name="Stajich J."/>
            <person name="Roper C."/>
            <person name="Heimlech-Rivalta G."/>
        </authorList>
    </citation>
    <scope>NUCLEOTIDE SEQUENCE</scope>
    <source>
        <strain evidence="1">CF00136</strain>
    </source>
</reference>
<dbReference type="AlphaFoldDB" id="A0A9W8RXR3"/>
<comment type="caution">
    <text evidence="1">The sequence shown here is derived from an EMBL/GenBank/DDBJ whole genome shotgun (WGS) entry which is preliminary data.</text>
</comment>
<dbReference type="Proteomes" id="UP001152049">
    <property type="component" value="Unassembled WGS sequence"/>
</dbReference>
<sequence>MDGADAIVHTSYKELCKTTIGHHLLQSWADMRARRNRQRLPFRPLSVELQTHSHPHAAILFRYNSQHSGARLTSLLADADTLRNRLVLNLCAADEGVNDDDMPDHFRHWFSSTFEYEYPDEFDTQNRRILTRGETLLRLHDIRVGLQIWRSSQEPRQCFSSFDKDFRDLEGQWAPVSPIEPVQFPTPATTFDYLRYCLCLILSSPQVVNTYLLASHPDSTGLLVPSIVARMLSIIEGLDPAEVIHYDVYDTGPLWMLVTFVFCIPHRKIASYILDTVLPRFEKITERGPLLIAFIHTKNMISCILSQMENGIIPLYCAESSTITEDLILSPASRFGRKYAMIGRDASGAFRREVVES</sequence>
<protein>
    <submittedName>
        <fullName evidence="1">Uncharacterized protein</fullName>
    </submittedName>
</protein>
<dbReference type="OrthoDB" id="39175at2759"/>
<organism evidence="1 2">
    <name type="scientific">Fusarium torreyae</name>
    <dbReference type="NCBI Taxonomy" id="1237075"/>
    <lineage>
        <taxon>Eukaryota</taxon>
        <taxon>Fungi</taxon>
        <taxon>Dikarya</taxon>
        <taxon>Ascomycota</taxon>
        <taxon>Pezizomycotina</taxon>
        <taxon>Sordariomycetes</taxon>
        <taxon>Hypocreomycetidae</taxon>
        <taxon>Hypocreales</taxon>
        <taxon>Nectriaceae</taxon>
        <taxon>Fusarium</taxon>
    </lineage>
</organism>
<dbReference type="EMBL" id="JAOQAZ010000018">
    <property type="protein sequence ID" value="KAJ4256706.1"/>
    <property type="molecule type" value="Genomic_DNA"/>
</dbReference>
<proteinExistence type="predicted"/>
<gene>
    <name evidence="1" type="ORF">NW762_008802</name>
</gene>
<evidence type="ECO:0000313" key="1">
    <source>
        <dbReference type="EMBL" id="KAJ4256706.1"/>
    </source>
</evidence>
<keyword evidence="2" id="KW-1185">Reference proteome</keyword>